<accession>A0A8G2FVI1</accession>
<feature type="domain" description="Aminoacyl-transfer RNA synthetases class-II family profile" evidence="6">
    <location>
        <begin position="98"/>
        <end position="309"/>
    </location>
</feature>
<dbReference type="PANTHER" id="PTHR22594:SF48">
    <property type="entry name" value="ASPARAGINYL-TRNA SYNTHETASE-RELATED PROTEIN (N-TRUNCATION)"/>
    <property type="match status" value="1"/>
</dbReference>
<evidence type="ECO:0000256" key="4">
    <source>
        <dbReference type="ARBA" id="ARBA00022917"/>
    </source>
</evidence>
<keyword evidence="2" id="KW-0547">Nucleotide-binding</keyword>
<reference evidence="7 8" key="1">
    <citation type="submission" date="2017-04" db="EMBL/GenBank/DDBJ databases">
        <authorList>
            <person name="Varghese N."/>
            <person name="Submissions S."/>
        </authorList>
    </citation>
    <scope>NUCLEOTIDE SEQUENCE [LARGE SCALE GENOMIC DNA]</scope>
    <source>
        <strain evidence="7 8">DSM 9789</strain>
    </source>
</reference>
<evidence type="ECO:0000256" key="2">
    <source>
        <dbReference type="ARBA" id="ARBA00022741"/>
    </source>
</evidence>
<dbReference type="PANTHER" id="PTHR22594">
    <property type="entry name" value="ASPARTYL/LYSYL-TRNA SYNTHETASE"/>
    <property type="match status" value="1"/>
</dbReference>
<gene>
    <name evidence="7" type="ORF">SAMN02745355_0078</name>
</gene>
<evidence type="ECO:0000259" key="6">
    <source>
        <dbReference type="PROSITE" id="PS50862"/>
    </source>
</evidence>
<keyword evidence="8" id="KW-1185">Reference proteome</keyword>
<dbReference type="InterPro" id="IPR004364">
    <property type="entry name" value="Aa-tRNA-synt_II"/>
</dbReference>
<dbReference type="AlphaFoldDB" id="A0A8G2FVI1"/>
<name>A0A8G2FVI1_PICTO</name>
<dbReference type="RefSeq" id="WP_084272276.1">
    <property type="nucleotide sequence ID" value="NZ_FWYE01000001.1"/>
</dbReference>
<dbReference type="GO" id="GO:0006421">
    <property type="term" value="P:asparaginyl-tRNA aminoacylation"/>
    <property type="evidence" value="ECO:0007669"/>
    <property type="project" value="TreeGrafter"/>
</dbReference>
<proteinExistence type="predicted"/>
<evidence type="ECO:0000313" key="8">
    <source>
        <dbReference type="Proteomes" id="UP000192315"/>
    </source>
</evidence>
<dbReference type="Proteomes" id="UP000192315">
    <property type="component" value="Unassembled WGS sequence"/>
</dbReference>
<comment type="caution">
    <text evidence="7">The sequence shown here is derived from an EMBL/GenBank/DDBJ whole genome shotgun (WGS) entry which is preliminary data.</text>
</comment>
<dbReference type="InterPro" id="IPR045864">
    <property type="entry name" value="aa-tRNA-synth_II/BPL/LPL"/>
</dbReference>
<keyword evidence="1 7" id="KW-0436">Ligase</keyword>
<evidence type="ECO:0000256" key="1">
    <source>
        <dbReference type="ARBA" id="ARBA00022598"/>
    </source>
</evidence>
<dbReference type="InterPro" id="IPR006195">
    <property type="entry name" value="aa-tRNA-synth_II"/>
</dbReference>
<keyword evidence="4" id="KW-0648">Protein biosynthesis</keyword>
<dbReference type="SUPFAM" id="SSF55681">
    <property type="entry name" value="Class II aaRS and biotin synthetases"/>
    <property type="match status" value="1"/>
</dbReference>
<evidence type="ECO:0000256" key="3">
    <source>
        <dbReference type="ARBA" id="ARBA00022840"/>
    </source>
</evidence>
<dbReference type="PROSITE" id="PS50862">
    <property type="entry name" value="AA_TRNA_LIGASE_II"/>
    <property type="match status" value="1"/>
</dbReference>
<evidence type="ECO:0000313" key="7">
    <source>
        <dbReference type="EMBL" id="SMD30214.1"/>
    </source>
</evidence>
<dbReference type="GO" id="GO:0004816">
    <property type="term" value="F:asparagine-tRNA ligase activity"/>
    <property type="evidence" value="ECO:0007669"/>
    <property type="project" value="TreeGrafter"/>
</dbReference>
<sequence>MSMNIEEYVQNEIEYSLKHLGDEKVRHAIKVGSDIRGYISEFLRGKGYIEIPPVIISPLTDPLNHPVYDPKISAYGGDLWLTKSMIFHKQIAVQSLKKIFIMSPNIRLEVEEKSKTGRHLYEFTQVDIEALEKTREEMMDLAEDLIIYTIKKIKENDADELKFFKRSLPDFKKPFRKITYMEAEKKYGKDFERELSMESKEPVWLIDIPLEAREFYDREYDDKPGILRDMDLIWPEGYQEASSGGEREYELPRIIERIHKKGQTEEQFKWFIELARHGIKMSAGFGIGIERFTRYVCGLERIEDTNPFPKVPGKVSL</sequence>
<dbReference type="GO" id="GO:0005524">
    <property type="term" value="F:ATP binding"/>
    <property type="evidence" value="ECO:0007669"/>
    <property type="project" value="UniProtKB-KW"/>
</dbReference>
<keyword evidence="3" id="KW-0067">ATP-binding</keyword>
<organism evidence="7 8">
    <name type="scientific">Picrophilus torridus (strain ATCC 700027 / DSM 9790 / JCM 10055 / NBRC 100828 / KAW 2/3)</name>
    <dbReference type="NCBI Taxonomy" id="1122961"/>
    <lineage>
        <taxon>Archaea</taxon>
        <taxon>Methanobacteriati</taxon>
        <taxon>Thermoplasmatota</taxon>
        <taxon>Thermoplasmata</taxon>
        <taxon>Thermoplasmatales</taxon>
        <taxon>Picrophilaceae</taxon>
        <taxon>Picrophilus</taxon>
    </lineage>
</organism>
<dbReference type="NCBIfam" id="NF005054">
    <property type="entry name" value="PRK06462.1-4"/>
    <property type="match status" value="1"/>
</dbReference>
<evidence type="ECO:0000256" key="5">
    <source>
        <dbReference type="ARBA" id="ARBA00023146"/>
    </source>
</evidence>
<dbReference type="Pfam" id="PF00152">
    <property type="entry name" value="tRNA-synt_2"/>
    <property type="match status" value="1"/>
</dbReference>
<dbReference type="EMBL" id="FWYE01000001">
    <property type="protein sequence ID" value="SMD30214.1"/>
    <property type="molecule type" value="Genomic_DNA"/>
</dbReference>
<dbReference type="Gene3D" id="3.30.930.10">
    <property type="entry name" value="Bira Bifunctional Protein, Domain 2"/>
    <property type="match status" value="1"/>
</dbReference>
<keyword evidence="5" id="KW-0030">Aminoacyl-tRNA synthetase</keyword>
<protein>
    <submittedName>
        <fullName evidence="7">Aspartate-ammonia ligase</fullName>
    </submittedName>
</protein>